<name>A0ABR7SJ62_9ACTN</name>
<dbReference type="RefSeq" id="WP_187815452.1">
    <property type="nucleotide sequence ID" value="NZ_JACTVJ010000010.1"/>
</dbReference>
<accession>A0ABR7SJ62</accession>
<proteinExistence type="predicted"/>
<sequence length="207" mass="22268">MTRAQEQRQAAALDLWRWRAPLFAFETDAAWGLDPSVLRSLFHVAAQAPGERSDGACRQAVSALSTAELFSSEVHPDTVQLVQLETIAGLLTFAESADSSYAAARVSETSTRLASYLDGLIEDSLHSHPSEEAHRAYLAARADGPNDVGYFAARHAAVESARLGALRLLPPDAGLLDSAAGRALLAQCEEFGAEAVTTLRWLRETGY</sequence>
<evidence type="ECO:0000313" key="2">
    <source>
        <dbReference type="Proteomes" id="UP000642284"/>
    </source>
</evidence>
<comment type="caution">
    <text evidence="1">The sequence shown here is derived from an EMBL/GenBank/DDBJ whole genome shotgun (WGS) entry which is preliminary data.</text>
</comment>
<protein>
    <submittedName>
        <fullName evidence="1">Uncharacterized protein</fullName>
    </submittedName>
</protein>
<reference evidence="1 2" key="1">
    <citation type="submission" date="2020-08" db="EMBL/GenBank/DDBJ databases">
        <title>Genemic of Streptomyces polyaspartic.</title>
        <authorList>
            <person name="Liu W."/>
        </authorList>
    </citation>
    <scope>NUCLEOTIDE SEQUENCE [LARGE SCALE GENOMIC DNA]</scope>
    <source>
        <strain evidence="1 2">TRM66268-LWL</strain>
    </source>
</reference>
<dbReference type="EMBL" id="JACTVJ010000010">
    <property type="protein sequence ID" value="MBC9715004.1"/>
    <property type="molecule type" value="Genomic_DNA"/>
</dbReference>
<organism evidence="1 2">
    <name type="scientific">Streptomyces polyasparticus</name>
    <dbReference type="NCBI Taxonomy" id="2767826"/>
    <lineage>
        <taxon>Bacteria</taxon>
        <taxon>Bacillati</taxon>
        <taxon>Actinomycetota</taxon>
        <taxon>Actinomycetes</taxon>
        <taxon>Kitasatosporales</taxon>
        <taxon>Streptomycetaceae</taxon>
        <taxon>Streptomyces</taxon>
    </lineage>
</organism>
<keyword evidence="2" id="KW-1185">Reference proteome</keyword>
<gene>
    <name evidence="1" type="ORF">H9Y04_20855</name>
</gene>
<evidence type="ECO:0000313" key="1">
    <source>
        <dbReference type="EMBL" id="MBC9715004.1"/>
    </source>
</evidence>
<dbReference type="Proteomes" id="UP000642284">
    <property type="component" value="Unassembled WGS sequence"/>
</dbReference>